<reference evidence="2" key="1">
    <citation type="journal article" date="2019" name="Int. J. Syst. Evol. Microbiol.">
        <title>The Global Catalogue of Microorganisms (GCM) 10K type strain sequencing project: providing services to taxonomists for standard genome sequencing and annotation.</title>
        <authorList>
            <consortium name="The Broad Institute Genomics Platform"/>
            <consortium name="The Broad Institute Genome Sequencing Center for Infectious Disease"/>
            <person name="Wu L."/>
            <person name="Ma J."/>
        </authorList>
    </citation>
    <scope>NUCLEOTIDE SEQUENCE [LARGE SCALE GENOMIC DNA]</scope>
    <source>
        <strain evidence="2">CGMCC 1.16026</strain>
    </source>
</reference>
<accession>A0ABW1Z763</accession>
<proteinExistence type="predicted"/>
<name>A0ABW1Z763_9BACT</name>
<gene>
    <name evidence="1" type="ORF">ACFQBQ_06715</name>
</gene>
<organism evidence="1 2">
    <name type="scientific">Granulicella cerasi</name>
    <dbReference type="NCBI Taxonomy" id="741063"/>
    <lineage>
        <taxon>Bacteria</taxon>
        <taxon>Pseudomonadati</taxon>
        <taxon>Acidobacteriota</taxon>
        <taxon>Terriglobia</taxon>
        <taxon>Terriglobales</taxon>
        <taxon>Acidobacteriaceae</taxon>
        <taxon>Granulicella</taxon>
    </lineage>
</organism>
<dbReference type="Proteomes" id="UP001596391">
    <property type="component" value="Unassembled WGS sequence"/>
</dbReference>
<protein>
    <submittedName>
        <fullName evidence="1">Uncharacterized protein</fullName>
    </submittedName>
</protein>
<comment type="caution">
    <text evidence="1">The sequence shown here is derived from an EMBL/GenBank/DDBJ whole genome shotgun (WGS) entry which is preliminary data.</text>
</comment>
<sequence length="75" mass="8165">MSIAHENAVTGLTACGASRNLEIPQWGATALCRARNERKAAVLKIDADQRLQLDHYLLLPLLLLWPRAGVSLATS</sequence>
<dbReference type="RefSeq" id="WP_263371663.1">
    <property type="nucleotide sequence ID" value="NZ_JAGSYD010000003.1"/>
</dbReference>
<dbReference type="EMBL" id="JBHSWI010000001">
    <property type="protein sequence ID" value="MFC6645284.1"/>
    <property type="molecule type" value="Genomic_DNA"/>
</dbReference>
<evidence type="ECO:0000313" key="1">
    <source>
        <dbReference type="EMBL" id="MFC6645284.1"/>
    </source>
</evidence>
<keyword evidence="2" id="KW-1185">Reference proteome</keyword>
<evidence type="ECO:0000313" key="2">
    <source>
        <dbReference type="Proteomes" id="UP001596391"/>
    </source>
</evidence>